<evidence type="ECO:0000313" key="2">
    <source>
        <dbReference type="Proteomes" id="UP000008229"/>
    </source>
</evidence>
<dbReference type="SUPFAM" id="SSF53756">
    <property type="entry name" value="UDP-Glycosyltransferase/glycogen phosphorylase"/>
    <property type="match status" value="1"/>
</dbReference>
<accession>D3FFF9</accession>
<proteinExistence type="predicted"/>
<dbReference type="OrthoDB" id="647453at2"/>
<evidence type="ECO:0000313" key="1">
    <source>
        <dbReference type="EMBL" id="ADB53752.1"/>
    </source>
</evidence>
<protein>
    <recommendedName>
        <fullName evidence="3">Glycosyl transferase group 1</fullName>
    </recommendedName>
</protein>
<dbReference type="KEGG" id="cwo:Cwoe_5347"/>
<dbReference type="RefSeq" id="WP_012936803.1">
    <property type="nucleotide sequence ID" value="NC_013739.1"/>
</dbReference>
<evidence type="ECO:0008006" key="3">
    <source>
        <dbReference type="Google" id="ProtNLM"/>
    </source>
</evidence>
<organism evidence="1 2">
    <name type="scientific">Conexibacter woesei (strain DSM 14684 / CCUG 47730 / CIP 108061 / JCM 11494 / NBRC 100937 / ID131577)</name>
    <dbReference type="NCBI Taxonomy" id="469383"/>
    <lineage>
        <taxon>Bacteria</taxon>
        <taxon>Bacillati</taxon>
        <taxon>Actinomycetota</taxon>
        <taxon>Thermoleophilia</taxon>
        <taxon>Solirubrobacterales</taxon>
        <taxon>Conexibacteraceae</taxon>
        <taxon>Conexibacter</taxon>
    </lineage>
</organism>
<name>D3FFF9_CONWI</name>
<dbReference type="eggNOG" id="COG0438">
    <property type="taxonomic scope" value="Bacteria"/>
</dbReference>
<dbReference type="Proteomes" id="UP000008229">
    <property type="component" value="Chromosome"/>
</dbReference>
<dbReference type="AlphaFoldDB" id="D3FFF9"/>
<dbReference type="STRING" id="469383.Cwoe_5347"/>
<gene>
    <name evidence="1" type="ordered locus">Cwoe_5347</name>
</gene>
<keyword evidence="2" id="KW-1185">Reference proteome</keyword>
<sequence>MRIGVLRDEGIVNSLYRAVIPMETLAARGHDVRWDGKTTRAFNVRMLESCDVVYVHRFWDPDGQKLVRHLRSQGVAVWWDNDDDISAVPRESVMYKKSGGVRGAAIVAGMKRMMGLADLVTTPSEVLAERYRAYDLAPVRVIENYLPDHFPNAAARRSAGDTVTIGWTAGLEHGLDLEKLGLRPVLQRLLDVDERVRVVGTGLQLDLRGDRYRHIRGVQLSELAAHNATYDIGIAPLADIAMNRARSDIKVKEYAAGGVPWLASPVGPYRDLGEKQGGRLVPDDRWAEELTRLVDDARARRKLAKRAGKWGKSSTISENVSVWEDGLRTAVSLAGRR</sequence>
<reference evidence="2" key="2">
    <citation type="submission" date="2010-01" db="EMBL/GenBank/DDBJ databases">
        <title>The complete genome of Conexibacter woesei DSM 14684.</title>
        <authorList>
            <consortium name="US DOE Joint Genome Institute (JGI-PGF)"/>
            <person name="Lucas S."/>
            <person name="Copeland A."/>
            <person name="Lapidus A."/>
            <person name="Glavina del Rio T."/>
            <person name="Dalin E."/>
            <person name="Tice H."/>
            <person name="Bruce D."/>
            <person name="Goodwin L."/>
            <person name="Pitluck S."/>
            <person name="Kyrpides N."/>
            <person name="Mavromatis K."/>
            <person name="Ivanova N."/>
            <person name="Mikhailova N."/>
            <person name="Chertkov O."/>
            <person name="Brettin T."/>
            <person name="Detter J.C."/>
            <person name="Han C."/>
            <person name="Larimer F."/>
            <person name="Land M."/>
            <person name="Hauser L."/>
            <person name="Markowitz V."/>
            <person name="Cheng J.-F."/>
            <person name="Hugenholtz P."/>
            <person name="Woyke T."/>
            <person name="Wu D."/>
            <person name="Pukall R."/>
            <person name="Steenblock K."/>
            <person name="Schneider S."/>
            <person name="Klenk H.-P."/>
            <person name="Eisen J.A."/>
        </authorList>
    </citation>
    <scope>NUCLEOTIDE SEQUENCE [LARGE SCALE GENOMIC DNA]</scope>
    <source>
        <strain evidence="2">DSM 14684 / CIP 108061 / JCM 11494 / NBRC 100937 / ID131577</strain>
    </source>
</reference>
<dbReference type="EMBL" id="CP001854">
    <property type="protein sequence ID" value="ADB53752.1"/>
    <property type="molecule type" value="Genomic_DNA"/>
</dbReference>
<reference evidence="1 2" key="1">
    <citation type="journal article" date="2010" name="Stand. Genomic Sci.">
        <title>Complete genome sequence of Conexibacter woesei type strain (ID131577).</title>
        <authorList>
            <person name="Pukall R."/>
            <person name="Lapidus A."/>
            <person name="Glavina Del Rio T."/>
            <person name="Copeland A."/>
            <person name="Tice H."/>
            <person name="Cheng J.-F."/>
            <person name="Lucas S."/>
            <person name="Chen F."/>
            <person name="Nolan M."/>
            <person name="Bruce D."/>
            <person name="Goodwin L."/>
            <person name="Pitluck S."/>
            <person name="Mavromatis K."/>
            <person name="Ivanova N."/>
            <person name="Ovchinnikova G."/>
            <person name="Pati A."/>
            <person name="Chen A."/>
            <person name="Palaniappan K."/>
            <person name="Land M."/>
            <person name="Hauser L."/>
            <person name="Chang Y.-J."/>
            <person name="Jeffries C.D."/>
            <person name="Chain P."/>
            <person name="Meincke L."/>
            <person name="Sims D."/>
            <person name="Brettin T."/>
            <person name="Detter J.C."/>
            <person name="Rohde M."/>
            <person name="Goeker M."/>
            <person name="Bristow J."/>
            <person name="Eisen J.A."/>
            <person name="Markowitz V."/>
            <person name="Kyrpides N.C."/>
            <person name="Klenk H.-P."/>
            <person name="Hugenholtz P."/>
        </authorList>
    </citation>
    <scope>NUCLEOTIDE SEQUENCE [LARGE SCALE GENOMIC DNA]</scope>
    <source>
        <strain evidence="2">DSM 14684 / CIP 108061 / JCM 11494 / NBRC 100937 / ID131577</strain>
    </source>
</reference>
<dbReference type="HOGENOM" id="CLU_813069_0_0_11"/>
<dbReference type="Gene3D" id="3.40.50.2000">
    <property type="entry name" value="Glycogen Phosphorylase B"/>
    <property type="match status" value="1"/>
</dbReference>